<proteinExistence type="predicted"/>
<accession>A0A0M9BLT5</accession>
<comment type="caution">
    <text evidence="1">The sequence shown here is derived from an EMBL/GenBank/DDBJ whole genome shotgun (WGS) entry which is preliminary data.</text>
</comment>
<evidence type="ECO:0000313" key="2">
    <source>
        <dbReference type="Proteomes" id="UP000037688"/>
    </source>
</evidence>
<gene>
    <name evidence="1" type="ORF">AMS66_23855</name>
</gene>
<organism evidence="1 2">
    <name type="scientific">Paenibacillus xylanivorans</name>
    <dbReference type="NCBI Taxonomy" id="1705561"/>
    <lineage>
        <taxon>Bacteria</taxon>
        <taxon>Bacillati</taxon>
        <taxon>Bacillota</taxon>
        <taxon>Bacilli</taxon>
        <taxon>Bacillales</taxon>
        <taxon>Paenibacillaceae</taxon>
        <taxon>Paenibacillus</taxon>
    </lineage>
</organism>
<keyword evidence="2" id="KW-1185">Reference proteome</keyword>
<dbReference type="PATRIC" id="fig|1705561.3.peg.5003"/>
<dbReference type="RefSeq" id="WP_053783167.1">
    <property type="nucleotide sequence ID" value="NZ_LITU01000075.1"/>
</dbReference>
<protein>
    <submittedName>
        <fullName evidence="1">Nucleoside-diphosphate sugar epimerase</fullName>
    </submittedName>
</protein>
<sequence>MQSKIDEILTHIAHSHQQIARVLDAKRQVAVRMSEIINHLPDIEPELDGVDGLLDSSGQINKSIISYLGGLADLEEAVAETLTQVMKEMAGQEEE</sequence>
<dbReference type="EMBL" id="LITU01000075">
    <property type="protein sequence ID" value="KOY13932.1"/>
    <property type="molecule type" value="Genomic_DNA"/>
</dbReference>
<name>A0A0M9BLT5_9BACL</name>
<evidence type="ECO:0000313" key="1">
    <source>
        <dbReference type="EMBL" id="KOY13932.1"/>
    </source>
</evidence>
<dbReference type="OrthoDB" id="2624347at2"/>
<dbReference type="Proteomes" id="UP000037688">
    <property type="component" value="Unassembled WGS sequence"/>
</dbReference>
<dbReference type="AlphaFoldDB" id="A0A0M9BLT5"/>
<reference evidence="1 2" key="1">
    <citation type="submission" date="2015-08" db="EMBL/GenBank/DDBJ databases">
        <title>Draft genome sequence of cellulolytic and xylanolytic Paenibacillus sp. A59, isolated from a decaying forest soil from Patagonia, Argentina.</title>
        <authorList>
            <person name="Ghio S."/>
            <person name="Caceres A.M."/>
            <person name="Talia P."/>
            <person name="Grasso D."/>
            <person name="Campos E."/>
        </authorList>
    </citation>
    <scope>NUCLEOTIDE SEQUENCE [LARGE SCALE GENOMIC DNA]</scope>
    <source>
        <strain evidence="1 2">A59</strain>
    </source>
</reference>